<evidence type="ECO:0000313" key="1">
    <source>
        <dbReference type="EMBL" id="NEU68294.1"/>
    </source>
</evidence>
<gene>
    <name evidence="1" type="ORF">GK091_15485</name>
</gene>
<evidence type="ECO:0000313" key="2">
    <source>
        <dbReference type="Proteomes" id="UP000477386"/>
    </source>
</evidence>
<sequence length="143" mass="15734">MRFENLTALRAQKGTSSSFAIVRYGVVMNDKMGGLFFWDDLSTGTDDGKKVIGSWPVGRWVKSEPLTQARGVFTVLTLAIGTQSFTIPHGLSATPVNVQYSFQYNTPLSLGTSWTADSTNIYIKINGISVLTNLNICWIAYID</sequence>
<organism evidence="1 2">
    <name type="scientific">Spirosoma agri</name>
    <dbReference type="NCBI Taxonomy" id="1987381"/>
    <lineage>
        <taxon>Bacteria</taxon>
        <taxon>Pseudomonadati</taxon>
        <taxon>Bacteroidota</taxon>
        <taxon>Cytophagia</taxon>
        <taxon>Cytophagales</taxon>
        <taxon>Cytophagaceae</taxon>
        <taxon>Spirosoma</taxon>
    </lineage>
</organism>
<keyword evidence="2" id="KW-1185">Reference proteome</keyword>
<accession>A0A6M0IJA3</accession>
<dbReference type="RefSeq" id="WP_164039992.1">
    <property type="nucleotide sequence ID" value="NZ_JAAGNZ010000001.1"/>
</dbReference>
<dbReference type="AlphaFoldDB" id="A0A6M0IJA3"/>
<protein>
    <submittedName>
        <fullName evidence="1">Uncharacterized protein</fullName>
    </submittedName>
</protein>
<dbReference type="EMBL" id="JAAGNZ010000001">
    <property type="protein sequence ID" value="NEU68294.1"/>
    <property type="molecule type" value="Genomic_DNA"/>
</dbReference>
<dbReference type="Proteomes" id="UP000477386">
    <property type="component" value="Unassembled WGS sequence"/>
</dbReference>
<proteinExistence type="predicted"/>
<name>A0A6M0IJA3_9BACT</name>
<reference evidence="1 2" key="1">
    <citation type="submission" date="2020-02" db="EMBL/GenBank/DDBJ databases">
        <title>Draft genome sequence of two Spirosoma agri KCTC 52727 and Spirosoma terrae KCTC 52035.</title>
        <authorList>
            <person name="Rojas J."/>
            <person name="Ambika Manirajan B."/>
            <person name="Ratering S."/>
            <person name="Suarez C."/>
            <person name="Schnell S."/>
        </authorList>
    </citation>
    <scope>NUCLEOTIDE SEQUENCE [LARGE SCALE GENOMIC DNA]</scope>
    <source>
        <strain evidence="1 2">KCTC 52727</strain>
    </source>
</reference>
<comment type="caution">
    <text evidence="1">The sequence shown here is derived from an EMBL/GenBank/DDBJ whole genome shotgun (WGS) entry which is preliminary data.</text>
</comment>